<feature type="coiled-coil region" evidence="1">
    <location>
        <begin position="154"/>
        <end position="192"/>
    </location>
</feature>
<dbReference type="InterPro" id="IPR010258">
    <property type="entry name" value="Conjugal_tfr_TrbG/VirB9/CagX"/>
</dbReference>
<gene>
    <name evidence="2" type="ORF">ACPOL_6766</name>
</gene>
<dbReference type="KEGG" id="abas:ACPOL_6766"/>
<evidence type="ECO:0000256" key="1">
    <source>
        <dbReference type="SAM" id="Coils"/>
    </source>
</evidence>
<dbReference type="InterPro" id="IPR038161">
    <property type="entry name" value="VirB9/CagX/TrbG_C_sf"/>
</dbReference>
<dbReference type="OrthoDB" id="115908at2"/>
<dbReference type="EMBL" id="CP030841">
    <property type="protein sequence ID" value="AXC15976.1"/>
    <property type="molecule type" value="Genomic_DNA"/>
</dbReference>
<proteinExistence type="predicted"/>
<dbReference type="RefSeq" id="WP_114211188.1">
    <property type="nucleotide sequence ID" value="NZ_CP030841.1"/>
</dbReference>
<dbReference type="Gene3D" id="2.60.40.2500">
    <property type="match status" value="1"/>
</dbReference>
<organism evidence="2 3">
    <name type="scientific">Acidisarcina polymorpha</name>
    <dbReference type="NCBI Taxonomy" id="2211140"/>
    <lineage>
        <taxon>Bacteria</taxon>
        <taxon>Pseudomonadati</taxon>
        <taxon>Acidobacteriota</taxon>
        <taxon>Terriglobia</taxon>
        <taxon>Terriglobales</taxon>
        <taxon>Acidobacteriaceae</taxon>
        <taxon>Acidisarcina</taxon>
    </lineage>
</organism>
<keyword evidence="3" id="KW-1185">Reference proteome</keyword>
<keyword evidence="1" id="KW-0175">Coiled coil</keyword>
<accession>A0A2Z5GBF3</accession>
<dbReference type="AlphaFoldDB" id="A0A2Z5GBF3"/>
<protein>
    <submittedName>
        <fullName evidence="2">Conjugal transfer protein TrbG/VirB9/CagX</fullName>
    </submittedName>
</protein>
<dbReference type="Proteomes" id="UP000253606">
    <property type="component" value="Plasmid pACPOL1"/>
</dbReference>
<sequence length="281" mass="30737">MQRPLILTTCVLATIGAWGQTPTPPPAVQPKAPRTVEVNHASAAPIIRTSLNQSTLLELPPGEKVATVFGGNTDDWIFNAGHVASRFISVKPKAAAAKSSTNVHIISDHGNDYTLELKEVSGDPDASFDSTVFLTATDPEAQKKQAEAPVFVPAAEVKEKEEILEKEAADAHAAAEAEKASAQRAKEQYESTYPSNLHFDYSWDEKKAKALGVRQIWDDGKFTYIQGKFEEPPVVYELKDKKGSLINFDFANGLYTVPKLLQNGYVAIGKARVDFHREEAN</sequence>
<keyword evidence="2" id="KW-0614">Plasmid</keyword>
<dbReference type="Pfam" id="PF03524">
    <property type="entry name" value="CagX"/>
    <property type="match status" value="1"/>
</dbReference>
<reference evidence="2 3" key="1">
    <citation type="journal article" date="2018" name="Front. Microbiol.">
        <title>Hydrolytic Capabilities as a Key to Environmental Success: Chitinolytic and Cellulolytic Acidobacteria From Acidic Sub-arctic Soils and Boreal Peatlands.</title>
        <authorList>
            <person name="Belova S.E."/>
            <person name="Ravin N.V."/>
            <person name="Pankratov T.A."/>
            <person name="Rakitin A.L."/>
            <person name="Ivanova A.A."/>
            <person name="Beletsky A.V."/>
            <person name="Mardanov A.V."/>
            <person name="Sinninghe Damste J.S."/>
            <person name="Dedysh S.N."/>
        </authorList>
    </citation>
    <scope>NUCLEOTIDE SEQUENCE [LARGE SCALE GENOMIC DNA]</scope>
    <source>
        <strain evidence="2 3">SBC82</strain>
        <plasmid evidence="3">pacpol1</plasmid>
    </source>
</reference>
<name>A0A2Z5GBF3_9BACT</name>
<geneLocation type="plasmid" evidence="3">
    <name>pacpol1</name>
</geneLocation>
<evidence type="ECO:0000313" key="3">
    <source>
        <dbReference type="Proteomes" id="UP000253606"/>
    </source>
</evidence>
<evidence type="ECO:0000313" key="2">
    <source>
        <dbReference type="EMBL" id="AXC15976.1"/>
    </source>
</evidence>